<feature type="transmembrane region" description="Helical" evidence="13">
    <location>
        <begin position="59"/>
        <end position="78"/>
    </location>
</feature>
<keyword evidence="3" id="KW-0633">Potassium transport</keyword>
<sequence>MSRLIQPRYRFRDLLLGDFSFNDDGERVRVEYYVNENTFKERLQLYFIKNQRSSLRIRIADLFFKLLSCVLYIIRVILDKNPTFITCHGCEVGNKTEFIISAKLTEEEFQENPIINWDAILWVNRPTVLWVLQLLLAMVSLTQSLVLTYLGYKGNIWQQILSFHFILELVTTIPFALTIVHPPLRNLFIPIFLNCWLAKRSLENMFNDLHRAMQKSQSALSQQLTILSATLLCLVFTSVCGIQHFQRAGHRHLNLFQSTYYVVVTFSTVGYGDFVPDIWPSQLYMVIMICVALIVLPTQFEQLAFTWMERQKLGGSYSSHRAQSEKHVVVCSTTLHADTIMDFLNEFYAHPLLQDFYVVLLSPMELDTTMRMILQVPIWAQRVIYIQGSCLKDGDLARARMNEAEACFILAARNYADKTAADEHTILRSWAVKDFAPNVPQYVQIFRPEHKLHVKFAEHVVCEDEFKYALLANNCTCPGASTLVTLLLHTSRGQEGQQSPEEWHRLYGKCSGNEIYHIVLGDSRFFGEYEGKSFTYASFHSHRKYGVALVGVRPAELPEFYEETILLNPGPRHIMKKDDTCYYMSITKEENSAFVVNQNQTSDPTAGAKEGGGAGGGPSSSASPHPAAATASDNPTAVIISDSRQNLKDTTVTQTAATITTTTLPPPHQTMGSPSMAGGSGGGGGGGLGLGSAHSMGTSLSITPAALTTTGNHLDVPFANNPNLLSPDVLNQRRGSRRPSILPVPDMFTSSSFSIAGNDDGEEGDESDDEIDDEMPWRSPSEKIAIVKGFPPVSPFIGVSPTLCYLLKEKKPLCCLQLAQVCEHCSYRNAKEYQWQNKTIILAADYASNGIYNFIIPLRAHFRSKTSLNPIILLLERRPDVAFLDALSYFPLVYWMLGSIDCLDDLLRAGITLAESVVVVNKELSNSAEEDSLSDCNTIVAVQNMFKFFPSIKSITELSQSSNMRFMQFRAHDKYALHLSKMEKREKERGSHISYMFRLPFAAGAVFSASMLDTLLYQAFVKDYVITFVRLLLGIDQAPGSGFLTSMRITKDDMWIRTYGRLYQKLCSTTCEIPIGIYRTQDTSNADTSHVSNSPVERWGPFSAFSRHCVRLRPSYSINLADEARDNHAQQIERAEIANLVRSRMESLNLPTIDYDDVSEKRNHLSYVIINPSCDLKLEEGDLIYLVRPSPFSAQKTFERHNSRRKSNISFCSNINLGATCGPQMPQMNMNMANTAVGAGSRRGSGIAGLNPMQMQSVQTLAGPTVVGNQRGRSNSLRIDNDILLRRSSSLRQGLPSVGVSHGRRKSSLEEIGISHFTTLMQATNHSNPIKISLNGSIGMENQISLQVTPPEEPTPMLGVPCVLGGGGGGGINPSGAGSSTGGMLGGGSSLAINTADLGPGPSTSSGAGSSLQPQDSLGQQSSQVSSPQHLQGTIV</sequence>
<feature type="compositionally biased region" description="Low complexity" evidence="12">
    <location>
        <begin position="619"/>
        <end position="632"/>
    </location>
</feature>
<feature type="compositionally biased region" description="Polar residues" evidence="12">
    <location>
        <begin position="1412"/>
        <end position="1436"/>
    </location>
</feature>
<evidence type="ECO:0000256" key="12">
    <source>
        <dbReference type="SAM" id="MobiDB-lite"/>
    </source>
</evidence>
<dbReference type="CTD" id="5740325"/>
<dbReference type="Gene3D" id="1.10.287.70">
    <property type="match status" value="1"/>
</dbReference>
<comment type="catalytic activity">
    <reaction evidence="11">
        <text>K(+)(in) = K(+)(out)</text>
        <dbReference type="Rhea" id="RHEA:29463"/>
        <dbReference type="ChEBI" id="CHEBI:29103"/>
    </reaction>
</comment>
<dbReference type="SUPFAM" id="SSF81324">
    <property type="entry name" value="Voltage-gated potassium channels"/>
    <property type="match status" value="1"/>
</dbReference>
<feature type="region of interest" description="Disordered" evidence="12">
    <location>
        <begin position="1391"/>
        <end position="1436"/>
    </location>
</feature>
<feature type="transmembrane region" description="Helical" evidence="13">
    <location>
        <begin position="127"/>
        <end position="149"/>
    </location>
</feature>
<feature type="compositionally biased region" description="Low complexity" evidence="12">
    <location>
        <begin position="1399"/>
        <end position="1411"/>
    </location>
</feature>
<feature type="region of interest" description="Disordered" evidence="12">
    <location>
        <begin position="749"/>
        <end position="775"/>
    </location>
</feature>
<evidence type="ECO:0000313" key="15">
    <source>
        <dbReference type="Proteomes" id="UP001652628"/>
    </source>
</evidence>
<evidence type="ECO:0000259" key="14">
    <source>
        <dbReference type="PROSITE" id="PS51201"/>
    </source>
</evidence>
<evidence type="ECO:0000256" key="11">
    <source>
        <dbReference type="ARBA" id="ARBA00034430"/>
    </source>
</evidence>
<accession>A0AB40D9Y0</accession>
<name>A0AB40D9Y0_DROSZ</name>
<dbReference type="InterPro" id="IPR013099">
    <property type="entry name" value="K_chnl_dom"/>
</dbReference>
<keyword evidence="8" id="KW-0406">Ion transport</keyword>
<dbReference type="InterPro" id="IPR003929">
    <property type="entry name" value="K_chnl_BK_asu"/>
</dbReference>
<dbReference type="InterPro" id="IPR047871">
    <property type="entry name" value="K_chnl_Slo-like"/>
</dbReference>
<feature type="compositionally biased region" description="Acidic residues" evidence="12">
    <location>
        <begin position="759"/>
        <end position="774"/>
    </location>
</feature>
<dbReference type="Proteomes" id="UP001652628">
    <property type="component" value="Chromosome 2R"/>
</dbReference>
<evidence type="ECO:0000256" key="6">
    <source>
        <dbReference type="ARBA" id="ARBA00022958"/>
    </source>
</evidence>
<dbReference type="PROSITE" id="PS51201">
    <property type="entry name" value="RCK_N"/>
    <property type="match status" value="1"/>
</dbReference>
<evidence type="ECO:0000256" key="9">
    <source>
        <dbReference type="ARBA" id="ARBA00023136"/>
    </source>
</evidence>
<evidence type="ECO:0000256" key="1">
    <source>
        <dbReference type="ARBA" id="ARBA00004141"/>
    </source>
</evidence>
<feature type="compositionally biased region" description="Gly residues" evidence="12">
    <location>
        <begin position="678"/>
        <end position="690"/>
    </location>
</feature>
<keyword evidence="5" id="KW-0631">Potassium channel</keyword>
<keyword evidence="15" id="KW-1185">Reference proteome</keyword>
<dbReference type="PANTHER" id="PTHR10027:SF10">
    <property type="entry name" value="SLOWPOKE 2, ISOFORM D"/>
    <property type="match status" value="1"/>
</dbReference>
<dbReference type="GO" id="GO:0015271">
    <property type="term" value="F:outward rectifier potassium channel activity"/>
    <property type="evidence" value="ECO:0007669"/>
    <property type="project" value="TreeGrafter"/>
</dbReference>
<evidence type="ECO:0000256" key="13">
    <source>
        <dbReference type="SAM" id="Phobius"/>
    </source>
</evidence>
<feature type="transmembrane region" description="Helical" evidence="13">
    <location>
        <begin position="161"/>
        <end position="180"/>
    </location>
</feature>
<dbReference type="GO" id="GO:0005886">
    <property type="term" value="C:plasma membrane"/>
    <property type="evidence" value="ECO:0007669"/>
    <property type="project" value="TreeGrafter"/>
</dbReference>
<feature type="domain" description="RCK N-terminal" evidence="14">
    <location>
        <begin position="325"/>
        <end position="461"/>
    </location>
</feature>
<dbReference type="Pfam" id="PF07885">
    <property type="entry name" value="Ion_trans_2"/>
    <property type="match status" value="1"/>
</dbReference>
<evidence type="ECO:0000313" key="16">
    <source>
        <dbReference type="RefSeq" id="XP_065719232.1"/>
    </source>
</evidence>
<gene>
    <name evidence="16" type="primary">SLO2</name>
</gene>
<dbReference type="InterPro" id="IPR003148">
    <property type="entry name" value="RCK_N"/>
</dbReference>
<feature type="region of interest" description="Disordered" evidence="12">
    <location>
        <begin position="657"/>
        <end position="692"/>
    </location>
</feature>
<keyword evidence="6" id="KW-0630">Potassium</keyword>
<dbReference type="FunFam" id="3.40.50.720:FF:000034">
    <property type="entry name" value="Potassium channel subfamily T member 1"/>
    <property type="match status" value="1"/>
</dbReference>
<dbReference type="GeneID" id="108008193"/>
<dbReference type="Pfam" id="PF03493">
    <property type="entry name" value="BK_channel_a"/>
    <property type="match status" value="1"/>
</dbReference>
<dbReference type="PANTHER" id="PTHR10027">
    <property type="entry name" value="CALCIUM-ACTIVATED POTASSIUM CHANNEL ALPHA CHAIN"/>
    <property type="match status" value="1"/>
</dbReference>
<dbReference type="FunFam" id="3.40.50.720:FF:000011">
    <property type="entry name" value="Potassium channel subfamily T member 1"/>
    <property type="match status" value="1"/>
</dbReference>
<feature type="transmembrane region" description="Helical" evidence="13">
    <location>
        <begin position="283"/>
        <end position="300"/>
    </location>
</feature>
<feature type="transmembrane region" description="Helical" evidence="13">
    <location>
        <begin position="224"/>
        <end position="242"/>
    </location>
</feature>
<proteinExistence type="predicted"/>
<evidence type="ECO:0000256" key="3">
    <source>
        <dbReference type="ARBA" id="ARBA00022538"/>
    </source>
</evidence>
<evidence type="ECO:0000256" key="7">
    <source>
        <dbReference type="ARBA" id="ARBA00022989"/>
    </source>
</evidence>
<comment type="subcellular location">
    <subcellularLocation>
        <location evidence="1">Membrane</location>
        <topology evidence="1">Multi-pass membrane protein</topology>
    </subcellularLocation>
</comment>
<evidence type="ECO:0000256" key="4">
    <source>
        <dbReference type="ARBA" id="ARBA00022692"/>
    </source>
</evidence>
<feature type="compositionally biased region" description="Gly residues" evidence="12">
    <location>
        <begin position="609"/>
        <end position="618"/>
    </location>
</feature>
<dbReference type="GO" id="GO:0005228">
    <property type="term" value="F:intracellular sodium-activated potassium channel activity"/>
    <property type="evidence" value="ECO:0007669"/>
    <property type="project" value="TreeGrafter"/>
</dbReference>
<evidence type="ECO:0000256" key="5">
    <source>
        <dbReference type="ARBA" id="ARBA00022826"/>
    </source>
</evidence>
<dbReference type="RefSeq" id="XP_065719232.1">
    <property type="nucleotide sequence ID" value="XM_065863160.2"/>
</dbReference>
<organism evidence="15 16">
    <name type="scientific">Drosophila suzukii</name>
    <name type="common">Spotted-wing drosophila fruit fly</name>
    <dbReference type="NCBI Taxonomy" id="28584"/>
    <lineage>
        <taxon>Eukaryota</taxon>
        <taxon>Metazoa</taxon>
        <taxon>Ecdysozoa</taxon>
        <taxon>Arthropoda</taxon>
        <taxon>Hexapoda</taxon>
        <taxon>Insecta</taxon>
        <taxon>Pterygota</taxon>
        <taxon>Neoptera</taxon>
        <taxon>Endopterygota</taxon>
        <taxon>Diptera</taxon>
        <taxon>Brachycera</taxon>
        <taxon>Muscomorpha</taxon>
        <taxon>Ephydroidea</taxon>
        <taxon>Drosophilidae</taxon>
        <taxon>Drosophila</taxon>
        <taxon>Sophophora</taxon>
    </lineage>
</organism>
<dbReference type="Gene3D" id="3.40.50.720">
    <property type="entry name" value="NAD(P)-binding Rossmann-like Domain"/>
    <property type="match status" value="2"/>
</dbReference>
<evidence type="ECO:0000256" key="10">
    <source>
        <dbReference type="ARBA" id="ARBA00023303"/>
    </source>
</evidence>
<keyword evidence="9 13" id="KW-0472">Membrane</keyword>
<feature type="region of interest" description="Disordered" evidence="12">
    <location>
        <begin position="600"/>
        <end position="633"/>
    </location>
</feature>
<dbReference type="Pfam" id="PF22614">
    <property type="entry name" value="Slo-like_RCK"/>
    <property type="match status" value="2"/>
</dbReference>
<protein>
    <submittedName>
        <fullName evidence="16">Potassium channel subfamily T member 2 isoform X17</fullName>
    </submittedName>
</protein>
<evidence type="ECO:0000256" key="8">
    <source>
        <dbReference type="ARBA" id="ARBA00023065"/>
    </source>
</evidence>
<dbReference type="FunFam" id="1.10.287.70:FF:000137">
    <property type="entry name" value="Slowpoke 2, isoform E"/>
    <property type="match status" value="1"/>
</dbReference>
<keyword evidence="4 13" id="KW-0812">Transmembrane</keyword>
<reference evidence="16" key="1">
    <citation type="submission" date="2025-08" db="UniProtKB">
        <authorList>
            <consortium name="RefSeq"/>
        </authorList>
    </citation>
    <scope>IDENTIFICATION</scope>
</reference>
<keyword evidence="10 16" id="KW-0407">Ion channel</keyword>
<evidence type="ECO:0000256" key="2">
    <source>
        <dbReference type="ARBA" id="ARBA00022448"/>
    </source>
</evidence>
<keyword evidence="7 13" id="KW-1133">Transmembrane helix</keyword>
<keyword evidence="2" id="KW-0813">Transport</keyword>